<evidence type="ECO:0000313" key="1">
    <source>
        <dbReference type="EMBL" id="EKC61342.1"/>
    </source>
</evidence>
<organism evidence="1">
    <name type="scientific">human gut metagenome</name>
    <dbReference type="NCBI Taxonomy" id="408170"/>
    <lineage>
        <taxon>unclassified sequences</taxon>
        <taxon>metagenomes</taxon>
        <taxon>organismal metagenomes</taxon>
    </lineage>
</organism>
<sequence length="153" mass="18137">MITTSYHDLLTMYGGEQLEAEQRVYIYVQQPKRYKTPEDIARKDADIARQIERMQRLIDDLRDYRVALAQRYAELETMPYTRVLTLKRDPSYKGRITYWVTITRRMSDGTETDELCEQFHGQDRAKAFARFAALQKQYPGIASVKDVARRSWE</sequence>
<reference evidence="1" key="1">
    <citation type="journal article" date="2013" name="Environ. Microbiol.">
        <title>Microbiota from the distal guts of lean and obese adolescents exhibit partial functional redundancy besides clear differences in community structure.</title>
        <authorList>
            <person name="Ferrer M."/>
            <person name="Ruiz A."/>
            <person name="Lanza F."/>
            <person name="Haange S.B."/>
            <person name="Oberbach A."/>
            <person name="Till H."/>
            <person name="Bargiela R."/>
            <person name="Campoy C."/>
            <person name="Segura M.T."/>
            <person name="Richter M."/>
            <person name="von Bergen M."/>
            <person name="Seifert J."/>
            <person name="Suarez A."/>
        </authorList>
    </citation>
    <scope>NUCLEOTIDE SEQUENCE</scope>
</reference>
<accession>K1SL36</accession>
<dbReference type="AlphaFoldDB" id="K1SL36"/>
<gene>
    <name evidence="1" type="ORF">OBE_08526</name>
</gene>
<comment type="caution">
    <text evidence="1">The sequence shown here is derived from an EMBL/GenBank/DDBJ whole genome shotgun (WGS) entry which is preliminary data.</text>
</comment>
<name>K1SL36_9ZZZZ</name>
<protein>
    <submittedName>
        <fullName evidence="1">Uncharacterized protein</fullName>
    </submittedName>
</protein>
<dbReference type="EMBL" id="AJWZ01005882">
    <property type="protein sequence ID" value="EKC61342.1"/>
    <property type="molecule type" value="Genomic_DNA"/>
</dbReference>
<proteinExistence type="predicted"/>